<dbReference type="WBParaSite" id="MCU_009057-RA">
    <property type="protein sequence ID" value="MCU_009057-RA"/>
    <property type="gene ID" value="MCU_009057"/>
</dbReference>
<dbReference type="AlphaFoldDB" id="A0A5K3FKR7"/>
<reference evidence="1" key="1">
    <citation type="submission" date="2019-11" db="UniProtKB">
        <authorList>
            <consortium name="WormBaseParasite"/>
        </authorList>
    </citation>
    <scope>IDENTIFICATION</scope>
</reference>
<accession>A0A5K3FKR7</accession>
<name>A0A5K3FKR7_MESCO</name>
<evidence type="ECO:0000313" key="1">
    <source>
        <dbReference type="WBParaSite" id="MCU_009057-RA"/>
    </source>
</evidence>
<organism evidence="1">
    <name type="scientific">Mesocestoides corti</name>
    <name type="common">Flatworm</name>
    <dbReference type="NCBI Taxonomy" id="53468"/>
    <lineage>
        <taxon>Eukaryota</taxon>
        <taxon>Metazoa</taxon>
        <taxon>Spiralia</taxon>
        <taxon>Lophotrochozoa</taxon>
        <taxon>Platyhelminthes</taxon>
        <taxon>Cestoda</taxon>
        <taxon>Eucestoda</taxon>
        <taxon>Cyclophyllidea</taxon>
        <taxon>Mesocestoididae</taxon>
        <taxon>Mesocestoides</taxon>
    </lineage>
</organism>
<sequence>LLTNHKPEPHARRLPFESTTLATPLITYCSSFAIRMQRDTVLAKASVVQYVCALRRRPTIKLVFMKLLGDSSWILDCANNYLPLNKKIKKNVVVKKSQLIFLRRLMTFIMS</sequence>
<protein>
    <submittedName>
        <fullName evidence="1">Secreted protein</fullName>
    </submittedName>
</protein>
<proteinExistence type="predicted"/>